<dbReference type="EMBL" id="CP048113">
    <property type="protein sequence ID" value="QHS58322.1"/>
    <property type="molecule type" value="Genomic_DNA"/>
</dbReference>
<keyword evidence="2" id="KW-1185">Reference proteome</keyword>
<gene>
    <name evidence="1" type="ORF">GWR21_01550</name>
</gene>
<organism evidence="1 2">
    <name type="scientific">Chitinophaga agri</name>
    <dbReference type="NCBI Taxonomy" id="2703787"/>
    <lineage>
        <taxon>Bacteria</taxon>
        <taxon>Pseudomonadati</taxon>
        <taxon>Bacteroidota</taxon>
        <taxon>Chitinophagia</taxon>
        <taxon>Chitinophagales</taxon>
        <taxon>Chitinophagaceae</taxon>
        <taxon>Chitinophaga</taxon>
    </lineage>
</organism>
<evidence type="ECO:0000313" key="2">
    <source>
        <dbReference type="Proteomes" id="UP000476411"/>
    </source>
</evidence>
<accession>A0A6B9Z7V4</accession>
<dbReference type="AlphaFoldDB" id="A0A6B9Z7V4"/>
<name>A0A6B9Z7V4_9BACT</name>
<evidence type="ECO:0000313" key="1">
    <source>
        <dbReference type="EMBL" id="QHS58322.1"/>
    </source>
</evidence>
<sequence>MTKYALLLLIGSKCNISLLPQVQPGELSVIRLFFEWNKATLKSLASQKVASADSTLIASLDNRSWGIPLYWDIASPDSVNKKSVRYRFLDKLSSEDLPKDIYVVEANSNGAKRVIRSFVIYKNKVGHYQARLYMYFGKQWEMRKITELDTCFLSPKLNNFIAKRGLGFNSDDIIISHITGGVRKVQESEYYLGGTLAMDSGIKELIDHGY</sequence>
<protein>
    <submittedName>
        <fullName evidence="1">Uncharacterized protein</fullName>
    </submittedName>
</protein>
<dbReference type="RefSeq" id="WP_162330027.1">
    <property type="nucleotide sequence ID" value="NZ_CP048113.1"/>
</dbReference>
<reference evidence="1 2" key="1">
    <citation type="submission" date="2020-01" db="EMBL/GenBank/DDBJ databases">
        <title>Complete genome sequence of Chitinophaga sp. H33E-04 isolated from quinoa roots.</title>
        <authorList>
            <person name="Weon H.-Y."/>
            <person name="Lee S.A."/>
        </authorList>
    </citation>
    <scope>NUCLEOTIDE SEQUENCE [LARGE SCALE GENOMIC DNA]</scope>
    <source>
        <strain evidence="1 2">H33E-04</strain>
    </source>
</reference>
<dbReference type="KEGG" id="chih:GWR21_01550"/>
<dbReference type="Proteomes" id="UP000476411">
    <property type="component" value="Chromosome"/>
</dbReference>
<proteinExistence type="predicted"/>